<comment type="caution">
    <text evidence="8">The sequence shown here is derived from an EMBL/GenBank/DDBJ whole genome shotgun (WGS) entry which is preliminary data.</text>
</comment>
<keyword evidence="3" id="KW-0677">Repeat</keyword>
<feature type="domain" description="Chitin-binding type-2" evidence="7">
    <location>
        <begin position="239"/>
        <end position="294"/>
    </location>
</feature>
<evidence type="ECO:0000313" key="9">
    <source>
        <dbReference type="Proteomes" id="UP001151699"/>
    </source>
</evidence>
<dbReference type="AlphaFoldDB" id="A0A9Q0N2U6"/>
<evidence type="ECO:0000256" key="4">
    <source>
        <dbReference type="ARBA" id="ARBA00023157"/>
    </source>
</evidence>
<reference evidence="8" key="1">
    <citation type="submission" date="2022-07" db="EMBL/GenBank/DDBJ databases">
        <authorList>
            <person name="Trinca V."/>
            <person name="Uliana J.V.C."/>
            <person name="Torres T.T."/>
            <person name="Ward R.J."/>
            <person name="Monesi N."/>
        </authorList>
    </citation>
    <scope>NUCLEOTIDE SEQUENCE</scope>
    <source>
        <strain evidence="8">HSMRA1968</strain>
        <tissue evidence="8">Whole embryos</tissue>
    </source>
</reference>
<evidence type="ECO:0000259" key="7">
    <source>
        <dbReference type="PROSITE" id="PS50940"/>
    </source>
</evidence>
<feature type="domain" description="Chitin-binding type-2" evidence="7">
    <location>
        <begin position="158"/>
        <end position="214"/>
    </location>
</feature>
<feature type="domain" description="Chitin-binding type-2" evidence="7">
    <location>
        <begin position="20"/>
        <end position="77"/>
    </location>
</feature>
<accession>A0A9Q0N2U6</accession>
<dbReference type="InterPro" id="IPR002557">
    <property type="entry name" value="Chitin-bd_dom"/>
</dbReference>
<dbReference type="Proteomes" id="UP001151699">
    <property type="component" value="Chromosome B"/>
</dbReference>
<feature type="chain" id="PRO_5040331915" evidence="6">
    <location>
        <begin position="21"/>
        <end position="298"/>
    </location>
</feature>
<dbReference type="InterPro" id="IPR051940">
    <property type="entry name" value="Chitin_bind-dev_reg"/>
</dbReference>
<dbReference type="OrthoDB" id="6020543at2759"/>
<name>A0A9Q0N2U6_9DIPT</name>
<keyword evidence="2 6" id="KW-0732">Signal</keyword>
<keyword evidence="5" id="KW-0325">Glycoprotein</keyword>
<keyword evidence="1" id="KW-0147">Chitin-binding</keyword>
<dbReference type="PANTHER" id="PTHR23301:SF0">
    <property type="entry name" value="CHITIN-BINDING TYPE-2 DOMAIN-CONTAINING PROTEIN-RELATED"/>
    <property type="match status" value="1"/>
</dbReference>
<dbReference type="Pfam" id="PF01607">
    <property type="entry name" value="CBM_14"/>
    <property type="match status" value="3"/>
</dbReference>
<keyword evidence="9" id="KW-1185">Reference proteome</keyword>
<gene>
    <name evidence="8" type="primary">Cht10_8</name>
    <name evidence="8" type="ORF">Bhyg_07526</name>
</gene>
<dbReference type="SUPFAM" id="SSF57625">
    <property type="entry name" value="Invertebrate chitin-binding proteins"/>
    <property type="match status" value="3"/>
</dbReference>
<feature type="signal peptide" evidence="6">
    <location>
        <begin position="1"/>
        <end position="20"/>
    </location>
</feature>
<evidence type="ECO:0000256" key="2">
    <source>
        <dbReference type="ARBA" id="ARBA00022729"/>
    </source>
</evidence>
<sequence>MIGIKVVTLGIILLASKSLGNICSGRWNGDQVPNPSDCKSFYVCDYGEPKLFKCLDHLLYDPVQRVCNWAYLVACGAPTTTDHVPILPNPPYYPQLQPELEQPGTWNSPGVNLYPTQSPQYQYSPNPGRPPVVQFPDVPGFSESEEYFPGLVESLTNVFHCTNPDFYFAPHPRHCGKYFICENYRIHNHQCGDGIYWDYVYNQCDFAEKSFCYSDETHNEVPTEHPTFATTIALQPGNWINCSGSQTFVGDPQDCRRYYICIGDLPIATSCPEQMAWDKNVSQCNEDAWLECNGGNAK</sequence>
<evidence type="ECO:0000256" key="6">
    <source>
        <dbReference type="SAM" id="SignalP"/>
    </source>
</evidence>
<dbReference type="Gene3D" id="2.170.140.10">
    <property type="entry name" value="Chitin binding domain"/>
    <property type="match status" value="3"/>
</dbReference>
<evidence type="ECO:0000256" key="3">
    <source>
        <dbReference type="ARBA" id="ARBA00022737"/>
    </source>
</evidence>
<dbReference type="PANTHER" id="PTHR23301">
    <property type="entry name" value="CHITIN BINDING PERITROPHIN-A"/>
    <property type="match status" value="1"/>
</dbReference>
<dbReference type="GO" id="GO:0005576">
    <property type="term" value="C:extracellular region"/>
    <property type="evidence" value="ECO:0007669"/>
    <property type="project" value="InterPro"/>
</dbReference>
<dbReference type="PROSITE" id="PS50940">
    <property type="entry name" value="CHIT_BIND_II"/>
    <property type="match status" value="3"/>
</dbReference>
<evidence type="ECO:0000313" key="8">
    <source>
        <dbReference type="EMBL" id="KAJ6642574.1"/>
    </source>
</evidence>
<proteinExistence type="predicted"/>
<evidence type="ECO:0000256" key="5">
    <source>
        <dbReference type="ARBA" id="ARBA00023180"/>
    </source>
</evidence>
<dbReference type="EMBL" id="WJQU01000002">
    <property type="protein sequence ID" value="KAJ6642574.1"/>
    <property type="molecule type" value="Genomic_DNA"/>
</dbReference>
<organism evidence="8 9">
    <name type="scientific">Pseudolycoriella hygida</name>
    <dbReference type="NCBI Taxonomy" id="35572"/>
    <lineage>
        <taxon>Eukaryota</taxon>
        <taxon>Metazoa</taxon>
        <taxon>Ecdysozoa</taxon>
        <taxon>Arthropoda</taxon>
        <taxon>Hexapoda</taxon>
        <taxon>Insecta</taxon>
        <taxon>Pterygota</taxon>
        <taxon>Neoptera</taxon>
        <taxon>Endopterygota</taxon>
        <taxon>Diptera</taxon>
        <taxon>Nematocera</taxon>
        <taxon>Sciaroidea</taxon>
        <taxon>Sciaridae</taxon>
        <taxon>Pseudolycoriella</taxon>
    </lineage>
</organism>
<dbReference type="SMART" id="SM00494">
    <property type="entry name" value="ChtBD2"/>
    <property type="match status" value="3"/>
</dbReference>
<dbReference type="GO" id="GO:0008061">
    <property type="term" value="F:chitin binding"/>
    <property type="evidence" value="ECO:0007669"/>
    <property type="project" value="UniProtKB-KW"/>
</dbReference>
<evidence type="ECO:0000256" key="1">
    <source>
        <dbReference type="ARBA" id="ARBA00022669"/>
    </source>
</evidence>
<dbReference type="InterPro" id="IPR036508">
    <property type="entry name" value="Chitin-bd_dom_sf"/>
</dbReference>
<keyword evidence="4" id="KW-1015">Disulfide bond</keyword>
<protein>
    <submittedName>
        <fullName evidence="8">Chitinase 10</fullName>
    </submittedName>
</protein>